<protein>
    <submittedName>
        <fullName evidence="1">Uncharacterized protein</fullName>
    </submittedName>
</protein>
<organism evidence="1 2">
    <name type="scientific">Trichuris suis</name>
    <name type="common">pig whipworm</name>
    <dbReference type="NCBI Taxonomy" id="68888"/>
    <lineage>
        <taxon>Eukaryota</taxon>
        <taxon>Metazoa</taxon>
        <taxon>Ecdysozoa</taxon>
        <taxon>Nematoda</taxon>
        <taxon>Enoplea</taxon>
        <taxon>Dorylaimia</taxon>
        <taxon>Trichinellida</taxon>
        <taxon>Trichuridae</taxon>
        <taxon>Trichuris</taxon>
    </lineage>
</organism>
<evidence type="ECO:0000313" key="1">
    <source>
        <dbReference type="EMBL" id="KFD57653.1"/>
    </source>
</evidence>
<evidence type="ECO:0000313" key="2">
    <source>
        <dbReference type="Proteomes" id="UP000030764"/>
    </source>
</evidence>
<accession>A0A085MKA7</accession>
<dbReference type="AlphaFoldDB" id="A0A085MKA7"/>
<reference evidence="1 2" key="1">
    <citation type="journal article" date="2014" name="Nat. Genet.">
        <title>Genome and transcriptome of the porcine whipworm Trichuris suis.</title>
        <authorList>
            <person name="Jex A.R."/>
            <person name="Nejsum P."/>
            <person name="Schwarz E.M."/>
            <person name="Hu L."/>
            <person name="Young N.D."/>
            <person name="Hall R.S."/>
            <person name="Korhonen P.K."/>
            <person name="Liao S."/>
            <person name="Thamsborg S."/>
            <person name="Xia J."/>
            <person name="Xu P."/>
            <person name="Wang S."/>
            <person name="Scheerlinck J.P."/>
            <person name="Hofmann A."/>
            <person name="Sternberg P.W."/>
            <person name="Wang J."/>
            <person name="Gasser R.B."/>
        </authorList>
    </citation>
    <scope>NUCLEOTIDE SEQUENCE [LARGE SCALE GENOMIC DNA]</scope>
    <source>
        <strain evidence="1">DCEP-RM93M</strain>
    </source>
</reference>
<sequence>MKYRITWLTRMVVQYRRVVWKAKGDKFANGALFALKLNNLSSGMKIPSSFLAKIN</sequence>
<dbReference type="Proteomes" id="UP000030764">
    <property type="component" value="Unassembled WGS sequence"/>
</dbReference>
<gene>
    <name evidence="1" type="ORF">M513_01323</name>
</gene>
<keyword evidence="2" id="KW-1185">Reference proteome</keyword>
<name>A0A085MKA7_9BILA</name>
<dbReference type="EMBL" id="KL363187">
    <property type="protein sequence ID" value="KFD57653.1"/>
    <property type="molecule type" value="Genomic_DNA"/>
</dbReference>
<proteinExistence type="predicted"/>
<feature type="non-terminal residue" evidence="1">
    <location>
        <position position="55"/>
    </location>
</feature>